<dbReference type="PROSITE" id="PS51384">
    <property type="entry name" value="FAD_FR"/>
    <property type="match status" value="1"/>
</dbReference>
<dbReference type="EMBL" id="JAVDWH010000001">
    <property type="protein sequence ID" value="MDR7085166.1"/>
    <property type="molecule type" value="Genomic_DNA"/>
</dbReference>
<comment type="cofactor">
    <cofactor evidence="1">
        <name>FAD</name>
        <dbReference type="ChEBI" id="CHEBI:57692"/>
    </cofactor>
</comment>
<evidence type="ECO:0000259" key="3">
    <source>
        <dbReference type="PROSITE" id="PS51384"/>
    </source>
</evidence>
<dbReference type="SUPFAM" id="SSF63380">
    <property type="entry name" value="Riboflavin synthase domain-like"/>
    <property type="match status" value="1"/>
</dbReference>
<dbReference type="InterPro" id="IPR039261">
    <property type="entry name" value="FNR_nucleotide-bd"/>
</dbReference>
<keyword evidence="2" id="KW-1133">Transmembrane helix</keyword>
<dbReference type="InterPro" id="IPR050415">
    <property type="entry name" value="MRET"/>
</dbReference>
<feature type="transmembrane region" description="Helical" evidence="2">
    <location>
        <begin position="241"/>
        <end position="261"/>
    </location>
</feature>
<protein>
    <submittedName>
        <fullName evidence="4">Ferredoxin-NADP reductase</fullName>
    </submittedName>
</protein>
<evidence type="ECO:0000256" key="2">
    <source>
        <dbReference type="SAM" id="Phobius"/>
    </source>
</evidence>
<dbReference type="Gene3D" id="3.40.50.80">
    <property type="entry name" value="Nucleotide-binding domain of ferredoxin-NADP reductase (FNR) module"/>
    <property type="match status" value="1"/>
</dbReference>
<evidence type="ECO:0000313" key="5">
    <source>
        <dbReference type="Proteomes" id="UP001257739"/>
    </source>
</evidence>
<dbReference type="Proteomes" id="UP001257739">
    <property type="component" value="Unassembled WGS sequence"/>
</dbReference>
<keyword evidence="2" id="KW-0472">Membrane</keyword>
<feature type="transmembrane region" description="Helical" evidence="2">
    <location>
        <begin position="51"/>
        <end position="68"/>
    </location>
</feature>
<dbReference type="RefSeq" id="WP_309964964.1">
    <property type="nucleotide sequence ID" value="NZ_JAVDWH010000001.1"/>
</dbReference>
<sequence>MIDKVRDLLDRQLGRVTMYRLVTIVLSVLAAIYILFSATGVIDGVSVKHELISLAVLLVVSYGSNRIFALIWRIKPHSESSIITGLLLFFLFVPMLFTDVDSYLWLAAAAALANLSKYVLAWRGRHIFNPAAAGAFIVYAAQQIAGRDFGTTAIWQSAASDKMLPFVVVGAFLVLWRTRRIDVGLLFILLAAVLTVVALNDRTPGLGNAIESTFKSYPVIFLAGFMLSEPLTLPPRRKQQLIVAAVVALVFAYPSYITLLTDTPPDLGWAMGQPQELSLLVGNLVAFAFSRRRGVALDLVAKRQLTPETHEFTFKPKRPVAFRPGQFAELTLPHKGSDGRGLRRSFSISSPPGADGNVTFALRVPEKSSSFKRAMVDLKPGDRIHATGVGGDFVLPKDPSVPVVLIAGGIGITPFISQLLHEPKRDAVLVYGVTSPEEIPYADVLAGFRVVIVSPVAPEQLPTLWRHVEAPFVSVDLVATAVPDLDRRLAYISGPPAMVNAVRAGLVKRCKRVKTDYFTGY</sequence>
<gene>
    <name evidence="4" type="ORF">J2X11_000005</name>
</gene>
<dbReference type="PANTHER" id="PTHR47354:SF5">
    <property type="entry name" value="PROTEIN RFBI"/>
    <property type="match status" value="1"/>
</dbReference>
<feature type="transmembrane region" description="Helical" evidence="2">
    <location>
        <begin position="183"/>
        <end position="200"/>
    </location>
</feature>
<dbReference type="InterPro" id="IPR001433">
    <property type="entry name" value="OxRdtase_FAD/NAD-bd"/>
</dbReference>
<feature type="domain" description="FAD-binding FR-type" evidence="3">
    <location>
        <begin position="292"/>
        <end position="396"/>
    </location>
</feature>
<dbReference type="Pfam" id="PF00175">
    <property type="entry name" value="NAD_binding_1"/>
    <property type="match status" value="1"/>
</dbReference>
<feature type="transmembrane region" description="Helical" evidence="2">
    <location>
        <begin position="157"/>
        <end position="176"/>
    </location>
</feature>
<keyword evidence="2" id="KW-0812">Transmembrane</keyword>
<evidence type="ECO:0000256" key="1">
    <source>
        <dbReference type="ARBA" id="ARBA00001974"/>
    </source>
</evidence>
<dbReference type="InterPro" id="IPR017927">
    <property type="entry name" value="FAD-bd_FR_type"/>
</dbReference>
<dbReference type="PANTHER" id="PTHR47354">
    <property type="entry name" value="NADH OXIDOREDUCTASE HCR"/>
    <property type="match status" value="1"/>
</dbReference>
<keyword evidence="5" id="KW-1185">Reference proteome</keyword>
<feature type="transmembrane region" description="Helical" evidence="2">
    <location>
        <begin position="80"/>
        <end position="97"/>
    </location>
</feature>
<dbReference type="PRINTS" id="PR00410">
    <property type="entry name" value="PHEHYDRXLASE"/>
</dbReference>
<reference evidence="4 5" key="1">
    <citation type="submission" date="2023-07" db="EMBL/GenBank/DDBJ databases">
        <title>Sorghum-associated microbial communities from plants grown in Nebraska, USA.</title>
        <authorList>
            <person name="Schachtman D."/>
        </authorList>
    </citation>
    <scope>NUCLEOTIDE SEQUENCE [LARGE SCALE GENOMIC DNA]</scope>
    <source>
        <strain evidence="4 5">BE248</strain>
    </source>
</reference>
<evidence type="ECO:0000313" key="4">
    <source>
        <dbReference type="EMBL" id="MDR7085166.1"/>
    </source>
</evidence>
<feature type="transmembrane region" description="Helical" evidence="2">
    <location>
        <begin position="127"/>
        <end position="145"/>
    </location>
</feature>
<comment type="caution">
    <text evidence="4">The sequence shown here is derived from an EMBL/GenBank/DDBJ whole genome shotgun (WGS) entry which is preliminary data.</text>
</comment>
<name>A0ABU1UJ30_9ACTN</name>
<accession>A0ABU1UJ30</accession>
<dbReference type="InterPro" id="IPR017938">
    <property type="entry name" value="Riboflavin_synthase-like_b-brl"/>
</dbReference>
<dbReference type="CDD" id="cd00322">
    <property type="entry name" value="FNR_like"/>
    <property type="match status" value="1"/>
</dbReference>
<organism evidence="4 5">
    <name type="scientific">Aeromicrobium panaciterrae</name>
    <dbReference type="NCBI Taxonomy" id="363861"/>
    <lineage>
        <taxon>Bacteria</taxon>
        <taxon>Bacillati</taxon>
        <taxon>Actinomycetota</taxon>
        <taxon>Actinomycetes</taxon>
        <taxon>Propionibacteriales</taxon>
        <taxon>Nocardioidaceae</taxon>
        <taxon>Aeromicrobium</taxon>
    </lineage>
</organism>
<dbReference type="SUPFAM" id="SSF52343">
    <property type="entry name" value="Ferredoxin reductase-like, C-terminal NADP-linked domain"/>
    <property type="match status" value="1"/>
</dbReference>
<feature type="transmembrane region" description="Helical" evidence="2">
    <location>
        <begin position="103"/>
        <end position="120"/>
    </location>
</feature>
<feature type="transmembrane region" description="Helical" evidence="2">
    <location>
        <begin position="212"/>
        <end position="229"/>
    </location>
</feature>
<proteinExistence type="predicted"/>
<dbReference type="Gene3D" id="2.40.30.10">
    <property type="entry name" value="Translation factors"/>
    <property type="match status" value="1"/>
</dbReference>
<feature type="transmembrane region" description="Helical" evidence="2">
    <location>
        <begin position="21"/>
        <end position="39"/>
    </location>
</feature>